<reference evidence="2 3" key="1">
    <citation type="submission" date="2023-05" db="EMBL/GenBank/DDBJ databases">
        <title>A 100% complete, gapless, phased diploid assembly of the Scenedesmus obliquus UTEX 3031 genome.</title>
        <authorList>
            <person name="Biondi T.C."/>
            <person name="Hanschen E.R."/>
            <person name="Kwon T."/>
            <person name="Eng W."/>
            <person name="Kruse C.P.S."/>
            <person name="Koehler S.I."/>
            <person name="Kunde Y."/>
            <person name="Gleasner C.D."/>
            <person name="You Mak K.T."/>
            <person name="Polle J."/>
            <person name="Hovde B.T."/>
            <person name="Starkenburg S.R."/>
        </authorList>
    </citation>
    <scope>NUCLEOTIDE SEQUENCE [LARGE SCALE GENOMIC DNA]</scope>
    <source>
        <strain evidence="2 3">DOE0152z</strain>
    </source>
</reference>
<dbReference type="PANTHER" id="PTHR45752">
    <property type="entry name" value="LEUCINE-RICH REPEAT-CONTAINING"/>
    <property type="match status" value="1"/>
</dbReference>
<comment type="subcellular location">
    <subcellularLocation>
        <location evidence="1">Cytoplasm</location>
        <location evidence="1">Cytoskeleton</location>
        <location evidence="1">Cilium axoneme</location>
    </subcellularLocation>
</comment>
<sequence>MSSMLWDKGSLSRPSCCPLGHDGLRLLLQQEVDDLRTLCRLLQTSKAARDAALTHCSVPLLCSPDTLEQAERTAAWIAKYGSSLSSFEWQPKLDRSRHPSLDQDSRAAAFVALAAALRMAEATPRGLSLCSCKLASVNWDCAIILQQLPVNTLTSLELSFDFNSTTNSVTSVQQEKEKLAGVVAALPQLQQLRKLVLEVDGRDYLQHVDSLLQPLSSLTNLTRLEVGPLWSLRELQHAPPGLLELYYDWEVFEAANPCYHPLKLTHLTALTKLTTGLTADIFYGTELPLSLKELQCGRLPDADPLLPLRYLQRLEIQSCMSKAAELQRLSSLTHISICYVDTLSSTPEYYDSTPDDEITPDVASAAWPALTNKLRELHIVDHRAGLPDYHQPYQLSADAVEELGRLTALTSLSLMYMQCPEVTPQQLAAALKRCTALQELELGDLQLQWGAIEGLTGDGGLAAAKARGMQAVAAGIASLPSLQKLSLSRLPVDMHAAAALAAAAGAGTQLTHLSLKDCKLSDCSMNVLALGLTSLKSLEIRYCDVGDASLPALVRLQLQLLQWSGCKFTDAALDLFMPR</sequence>
<evidence type="ECO:0000313" key="2">
    <source>
        <dbReference type="EMBL" id="WIA22908.1"/>
    </source>
</evidence>
<dbReference type="PANTHER" id="PTHR45752:SF187">
    <property type="entry name" value="LEUCINE-RICH REPEAT AND IQ DOMAIN-CONTAINING PROTEIN 4"/>
    <property type="match status" value="1"/>
</dbReference>
<evidence type="ECO:0000313" key="3">
    <source>
        <dbReference type="Proteomes" id="UP001244341"/>
    </source>
</evidence>
<dbReference type="Proteomes" id="UP001244341">
    <property type="component" value="Chromosome 15b"/>
</dbReference>
<dbReference type="InterPro" id="IPR032675">
    <property type="entry name" value="LRR_dom_sf"/>
</dbReference>
<proteinExistence type="predicted"/>
<dbReference type="SUPFAM" id="SSF52047">
    <property type="entry name" value="RNI-like"/>
    <property type="match status" value="1"/>
</dbReference>
<organism evidence="2 3">
    <name type="scientific">Tetradesmus obliquus</name>
    <name type="common">Green alga</name>
    <name type="synonym">Acutodesmus obliquus</name>
    <dbReference type="NCBI Taxonomy" id="3088"/>
    <lineage>
        <taxon>Eukaryota</taxon>
        <taxon>Viridiplantae</taxon>
        <taxon>Chlorophyta</taxon>
        <taxon>core chlorophytes</taxon>
        <taxon>Chlorophyceae</taxon>
        <taxon>CS clade</taxon>
        <taxon>Sphaeropleales</taxon>
        <taxon>Scenedesmaceae</taxon>
        <taxon>Tetradesmus</taxon>
    </lineage>
</organism>
<gene>
    <name evidence="2" type="ORF">OEZ85_001282</name>
</gene>
<dbReference type="EMBL" id="CP126222">
    <property type="protein sequence ID" value="WIA22908.1"/>
    <property type="molecule type" value="Genomic_DNA"/>
</dbReference>
<protein>
    <submittedName>
        <fullName evidence="2">Uncharacterized protein</fullName>
    </submittedName>
</protein>
<keyword evidence="3" id="KW-1185">Reference proteome</keyword>
<dbReference type="Gene3D" id="3.80.10.10">
    <property type="entry name" value="Ribonuclease Inhibitor"/>
    <property type="match status" value="1"/>
</dbReference>
<evidence type="ECO:0000256" key="1">
    <source>
        <dbReference type="ARBA" id="ARBA00004430"/>
    </source>
</evidence>
<dbReference type="InterPro" id="IPR050715">
    <property type="entry name" value="LRR-SigEffector_domain"/>
</dbReference>
<accession>A0ABY8UTN3</accession>
<name>A0ABY8UTN3_TETOB</name>